<keyword evidence="1" id="KW-0812">Transmembrane</keyword>
<organism evidence="4">
    <name type="scientific">Gongylonema pulchrum</name>
    <dbReference type="NCBI Taxonomy" id="637853"/>
    <lineage>
        <taxon>Eukaryota</taxon>
        <taxon>Metazoa</taxon>
        <taxon>Ecdysozoa</taxon>
        <taxon>Nematoda</taxon>
        <taxon>Chromadorea</taxon>
        <taxon>Rhabditida</taxon>
        <taxon>Spirurina</taxon>
        <taxon>Spiruromorpha</taxon>
        <taxon>Spiruroidea</taxon>
        <taxon>Gongylonematidae</taxon>
        <taxon>Gongylonema</taxon>
    </lineage>
</organism>
<keyword evidence="1" id="KW-1133">Transmembrane helix</keyword>
<evidence type="ECO:0000313" key="4">
    <source>
        <dbReference type="WBParaSite" id="GPUH_0001336101-mRNA-1"/>
    </source>
</evidence>
<reference evidence="4" key="1">
    <citation type="submission" date="2016-06" db="UniProtKB">
        <authorList>
            <consortium name="WormBaseParasite"/>
        </authorList>
    </citation>
    <scope>IDENTIFICATION</scope>
</reference>
<evidence type="ECO:0000313" key="3">
    <source>
        <dbReference type="Proteomes" id="UP000271098"/>
    </source>
</evidence>
<dbReference type="AlphaFoldDB" id="A0A183DXA5"/>
<evidence type="ECO:0000313" key="2">
    <source>
        <dbReference type="EMBL" id="VDN22106.1"/>
    </source>
</evidence>
<gene>
    <name evidence="2" type="ORF">GPUH_LOCUS13346</name>
</gene>
<dbReference type="WBParaSite" id="GPUH_0001336101-mRNA-1">
    <property type="protein sequence ID" value="GPUH_0001336101-mRNA-1"/>
    <property type="gene ID" value="GPUH_0001336101"/>
</dbReference>
<dbReference type="EMBL" id="UYRT01080133">
    <property type="protein sequence ID" value="VDN22106.1"/>
    <property type="molecule type" value="Genomic_DNA"/>
</dbReference>
<evidence type="ECO:0000256" key="1">
    <source>
        <dbReference type="SAM" id="Phobius"/>
    </source>
</evidence>
<protein>
    <submittedName>
        <fullName evidence="4">V-type proton ATPase subunit a</fullName>
    </submittedName>
</protein>
<keyword evidence="3" id="KW-1185">Reference proteome</keyword>
<keyword evidence="1" id="KW-0472">Membrane</keyword>
<name>A0A183DXA5_9BILA</name>
<sequence>MRTRRQHKRPVSTGPDLFDQYNGFTVNTLCFDAVLPKYKEVILLVSSSAFPCIRLLALFIFVNFRKELENPYGEIGATAADGFAGPVVVSRNKAGSSRDHCGSRLSHPNMGDSNATAHHFPVSLARSSATNRALPNLVRSCIILLFFIDSVDVRKFHSVVRERENYLDLEKNFKEIFGQSRLQLEIANRKAAD</sequence>
<proteinExistence type="predicted"/>
<dbReference type="Proteomes" id="UP000271098">
    <property type="component" value="Unassembled WGS sequence"/>
</dbReference>
<reference evidence="2 3" key="2">
    <citation type="submission" date="2018-11" db="EMBL/GenBank/DDBJ databases">
        <authorList>
            <consortium name="Pathogen Informatics"/>
        </authorList>
    </citation>
    <scope>NUCLEOTIDE SEQUENCE [LARGE SCALE GENOMIC DNA]</scope>
</reference>
<accession>A0A183DXA5</accession>
<feature type="transmembrane region" description="Helical" evidence="1">
    <location>
        <begin position="41"/>
        <end position="62"/>
    </location>
</feature>